<proteinExistence type="inferred from homology"/>
<evidence type="ECO:0000256" key="2">
    <source>
        <dbReference type="ARBA" id="ARBA00008785"/>
    </source>
</evidence>
<evidence type="ECO:0000256" key="7">
    <source>
        <dbReference type="PIRSR" id="PIRSR000106-3"/>
    </source>
</evidence>
<dbReference type="Pfam" id="PF00390">
    <property type="entry name" value="malic"/>
    <property type="match status" value="1"/>
</dbReference>
<feature type="binding site" evidence="7">
    <location>
        <position position="136"/>
    </location>
    <ligand>
        <name>a divalent metal cation</name>
        <dbReference type="ChEBI" id="CHEBI:60240"/>
    </ligand>
</feature>
<evidence type="ECO:0000313" key="11">
    <source>
        <dbReference type="Proteomes" id="UP000011922"/>
    </source>
</evidence>
<dbReference type="RefSeq" id="WP_005988732.1">
    <property type="nucleotide sequence ID" value="NZ_AOSV01000032.1"/>
</dbReference>
<dbReference type="Proteomes" id="UP000011922">
    <property type="component" value="Unassembled WGS sequence"/>
</dbReference>
<dbReference type="InterPro" id="IPR036291">
    <property type="entry name" value="NAD(P)-bd_dom_sf"/>
</dbReference>
<feature type="binding site" evidence="7">
    <location>
        <position position="162"/>
    </location>
    <ligand>
        <name>a divalent metal cation</name>
        <dbReference type="ChEBI" id="CHEBI:60240"/>
    </ligand>
</feature>
<dbReference type="EMBL" id="AOSV01000032">
    <property type="protein sequence ID" value="EMG36137.1"/>
    <property type="molecule type" value="Genomic_DNA"/>
</dbReference>
<dbReference type="PIRSF" id="PIRSF000106">
    <property type="entry name" value="ME"/>
    <property type="match status" value="1"/>
</dbReference>
<reference evidence="10 11" key="1">
    <citation type="journal article" date="2013" name="Genome Announc.">
        <title>Draft Genome Sequence for Desulfovibrio africanus Strain PCS.</title>
        <authorList>
            <person name="Brown S.D."/>
            <person name="Utturkar S.M."/>
            <person name="Arkin A.P."/>
            <person name="Deutschbauer A.M."/>
            <person name="Elias D.A."/>
            <person name="Hazen T.C."/>
            <person name="Chakraborty R."/>
        </authorList>
    </citation>
    <scope>NUCLEOTIDE SEQUENCE [LARGE SCALE GENOMIC DNA]</scope>
    <source>
        <strain evidence="10 11">PCS</strain>
    </source>
</reference>
<dbReference type="SUPFAM" id="SSF53223">
    <property type="entry name" value="Aminoacid dehydrogenase-like, N-terminal domain"/>
    <property type="match status" value="1"/>
</dbReference>
<sequence>MALYTKQEALEYHSKGHKGKVEVVPIKPCKTQKHLSMAYSPGVAEACRAIHQDQSLVYEYTGRGNLVAVVSNGTAVLGLGNIGPHAGKPVMEGKGVLFKVFADVDVYDINLDCNDPDKLIEIVKSLEPTFGGINLEDIKAPECFYIEEKLKAMMDIPVFHDDQHGTAIISGAGLINALEISGKRVEDMKLVVSGAGASAIACTKFYLTLGIQKENVYMYDSKGLLHEGRKDLNETKKFFAQRKDVGPLGAGLKGADMFLGLSAAGTVSKDMVKGMGKNPIIYACANPDPEIPYPDAKEARPDAIMGTGRSDFPNQINNVLGFPFIFRGALDVQAKAINEEMKIAAAKALAALAKEPAPDYVCQAYGVKELKFGVDYVIPKPLDLRLIEWESTAVAQAAMDTGVARKPIADMEAYKKSLRERLGESRKRVEAFVDMYNLDV</sequence>
<comment type="similarity">
    <text evidence="2">Belongs to the malic enzymes family.</text>
</comment>
<feature type="binding site" evidence="7">
    <location>
        <position position="137"/>
    </location>
    <ligand>
        <name>a divalent metal cation</name>
        <dbReference type="ChEBI" id="CHEBI:60240"/>
    </ligand>
</feature>
<dbReference type="SMART" id="SM00919">
    <property type="entry name" value="Malic_M"/>
    <property type="match status" value="1"/>
</dbReference>
<dbReference type="InterPro" id="IPR046346">
    <property type="entry name" value="Aminoacid_DH-like_N_sf"/>
</dbReference>
<dbReference type="InterPro" id="IPR051674">
    <property type="entry name" value="Malate_Decarboxylase"/>
</dbReference>
<evidence type="ECO:0000313" key="10">
    <source>
        <dbReference type="EMBL" id="EMG36137.1"/>
    </source>
</evidence>
<dbReference type="SUPFAM" id="SSF51735">
    <property type="entry name" value="NAD(P)-binding Rossmann-fold domains"/>
    <property type="match status" value="1"/>
</dbReference>
<feature type="active site" description="Proton acceptor" evidence="5">
    <location>
        <position position="94"/>
    </location>
</feature>
<dbReference type="OrthoDB" id="9805787at2"/>
<name>M5PPF0_DESAF</name>
<feature type="binding site" evidence="6">
    <location>
        <position position="317"/>
    </location>
    <ligand>
        <name>(S)-malate</name>
        <dbReference type="ChEBI" id="CHEBI:15589"/>
    </ligand>
</feature>
<dbReference type="InterPro" id="IPR012302">
    <property type="entry name" value="Malic_NAD-bd"/>
</dbReference>
<evidence type="ECO:0000256" key="4">
    <source>
        <dbReference type="ARBA" id="ARBA00023002"/>
    </source>
</evidence>
<feature type="domain" description="Malic enzyme N-terminal" evidence="9">
    <location>
        <begin position="18"/>
        <end position="151"/>
    </location>
</feature>
<feature type="binding site" evidence="6">
    <location>
        <position position="286"/>
    </location>
    <ligand>
        <name>(S)-malate</name>
        <dbReference type="ChEBI" id="CHEBI:15589"/>
    </ligand>
</feature>
<dbReference type="PANTHER" id="PTHR43237:SF4">
    <property type="entry name" value="NADP-DEPENDENT MALIC ENZYME"/>
    <property type="match status" value="1"/>
</dbReference>
<dbReference type="FunFam" id="3.40.50.720:FF:000095">
    <property type="entry name" value="NADP-dependent malic enzyme"/>
    <property type="match status" value="1"/>
</dbReference>
<gene>
    <name evidence="10" type="ORF">PCS_03079</name>
</gene>
<dbReference type="CDD" id="cd05311">
    <property type="entry name" value="NAD_bind_2_malic_enz"/>
    <property type="match status" value="1"/>
</dbReference>
<dbReference type="Pfam" id="PF03949">
    <property type="entry name" value="Malic_M"/>
    <property type="match status" value="1"/>
</dbReference>
<dbReference type="Gene3D" id="3.40.50.720">
    <property type="entry name" value="NAD(P)-binding Rossmann-like Domain"/>
    <property type="match status" value="1"/>
</dbReference>
<evidence type="ECO:0000259" key="9">
    <source>
        <dbReference type="SMART" id="SM01274"/>
    </source>
</evidence>
<dbReference type="InterPro" id="IPR037062">
    <property type="entry name" value="Malic_N_dom_sf"/>
</dbReference>
<evidence type="ECO:0000256" key="1">
    <source>
        <dbReference type="ARBA" id="ARBA00001936"/>
    </source>
</evidence>
<protein>
    <submittedName>
        <fullName evidence="10">Malic enzyme</fullName>
    </submittedName>
</protein>
<dbReference type="FunFam" id="3.40.50.10380:FF:000003">
    <property type="entry name" value="NADP-dependent malic enzyme"/>
    <property type="match status" value="1"/>
</dbReference>
<dbReference type="GO" id="GO:0051287">
    <property type="term" value="F:NAD binding"/>
    <property type="evidence" value="ECO:0007669"/>
    <property type="project" value="InterPro"/>
</dbReference>
<dbReference type="SMART" id="SM01274">
    <property type="entry name" value="malic"/>
    <property type="match status" value="1"/>
</dbReference>
<dbReference type="GO" id="GO:0046872">
    <property type="term" value="F:metal ion binding"/>
    <property type="evidence" value="ECO:0007669"/>
    <property type="project" value="UniProtKB-KW"/>
</dbReference>
<feature type="domain" description="Malic enzyme NAD-binding" evidence="8">
    <location>
        <begin position="163"/>
        <end position="399"/>
    </location>
</feature>
<dbReference type="GO" id="GO:0004470">
    <property type="term" value="F:malic enzyme activity"/>
    <property type="evidence" value="ECO:0007669"/>
    <property type="project" value="InterPro"/>
</dbReference>
<keyword evidence="4" id="KW-0560">Oxidoreductase</keyword>
<evidence type="ECO:0000256" key="3">
    <source>
        <dbReference type="ARBA" id="ARBA00022723"/>
    </source>
</evidence>
<comment type="cofactor">
    <cofactor evidence="1">
        <name>Mn(2+)</name>
        <dbReference type="ChEBI" id="CHEBI:29035"/>
    </cofactor>
</comment>
<dbReference type="PANTHER" id="PTHR43237">
    <property type="entry name" value="NADP-DEPENDENT MALIC ENZYME"/>
    <property type="match status" value="1"/>
</dbReference>
<comment type="caution">
    <text evidence="10">The sequence shown here is derived from an EMBL/GenBank/DDBJ whole genome shotgun (WGS) entry which is preliminary data.</text>
</comment>
<dbReference type="InterPro" id="IPR001891">
    <property type="entry name" value="Malic_OxRdtase"/>
</dbReference>
<feature type="active site" description="Proton donor" evidence="5">
    <location>
        <position position="39"/>
    </location>
</feature>
<keyword evidence="3 7" id="KW-0479">Metal-binding</keyword>
<accession>M5PPF0</accession>
<evidence type="ECO:0000256" key="6">
    <source>
        <dbReference type="PIRSR" id="PIRSR000106-2"/>
    </source>
</evidence>
<organism evidence="10 11">
    <name type="scientific">Desulfocurvibacter africanus PCS</name>
    <dbReference type="NCBI Taxonomy" id="1262666"/>
    <lineage>
        <taxon>Bacteria</taxon>
        <taxon>Pseudomonadati</taxon>
        <taxon>Thermodesulfobacteriota</taxon>
        <taxon>Desulfovibrionia</taxon>
        <taxon>Desulfovibrionales</taxon>
        <taxon>Desulfovibrionaceae</taxon>
        <taxon>Desulfocurvibacter</taxon>
    </lineage>
</organism>
<dbReference type="InterPro" id="IPR012301">
    <property type="entry name" value="Malic_N_dom"/>
</dbReference>
<evidence type="ECO:0000259" key="8">
    <source>
        <dbReference type="SMART" id="SM00919"/>
    </source>
</evidence>
<dbReference type="GO" id="GO:0016616">
    <property type="term" value="F:oxidoreductase activity, acting on the CH-OH group of donors, NAD or NADP as acceptor"/>
    <property type="evidence" value="ECO:0007669"/>
    <property type="project" value="InterPro"/>
</dbReference>
<dbReference type="InterPro" id="IPR045213">
    <property type="entry name" value="Malic_NAD-bd_bact_type"/>
</dbReference>
<dbReference type="Gene3D" id="3.40.50.10380">
    <property type="entry name" value="Malic enzyme, N-terminal domain"/>
    <property type="match status" value="1"/>
</dbReference>
<dbReference type="PATRIC" id="fig|1262666.3.peg.3123"/>
<dbReference type="AlphaFoldDB" id="M5PPF0"/>
<evidence type="ECO:0000256" key="5">
    <source>
        <dbReference type="PIRSR" id="PIRSR000106-1"/>
    </source>
</evidence>
<comment type="cofactor">
    <cofactor evidence="7">
        <name>Mg(2+)</name>
        <dbReference type="ChEBI" id="CHEBI:18420"/>
    </cofactor>
    <cofactor evidence="7">
        <name>Mn(2+)</name>
        <dbReference type="ChEBI" id="CHEBI:29035"/>
    </cofactor>
    <text evidence="7">Divalent metal cations. Prefers magnesium or manganese.</text>
</comment>